<protein>
    <submittedName>
        <fullName evidence="1">Uncharacterized protein</fullName>
    </submittedName>
</protein>
<proteinExistence type="predicted"/>
<dbReference type="RefSeq" id="WP_006968086.1">
    <property type="nucleotide sequence ID" value="NZ_APJX01000011.1"/>
</dbReference>
<reference evidence="1 2" key="1">
    <citation type="journal article" date="2013" name="Genome Announc.">
        <title>Draft Genome Sequence of Desulfotignum phosphitoxidans DSM 13687 Strain FiPS-3.</title>
        <authorList>
            <person name="Poehlein A."/>
            <person name="Daniel R."/>
            <person name="Simeonova D.D."/>
        </authorList>
    </citation>
    <scope>NUCLEOTIDE SEQUENCE [LARGE SCALE GENOMIC DNA]</scope>
    <source>
        <strain evidence="1 2">DSM 13687</strain>
    </source>
</reference>
<dbReference type="EMBL" id="APJX01000011">
    <property type="protein sequence ID" value="EMS77941.1"/>
    <property type="molecule type" value="Genomic_DNA"/>
</dbReference>
<sequence>MSLAVIDAREWQNRFDLETGQPRKSDAPVAEMAARVLSRHPYPGDVDEQANQWVTDTALDLISHYDPDLVCLSYVQQFFSDRHFNHSETERERLFAAAMAEADRFVELSGFTPVIVGTGNMIPLAGDMDLSGLDGLAVSSNWSARYCGIHHPSPRDMEFLNSLDTLERIVPRQEWIDLFQAAQPDLEILQDPRLMPDFLAVAREGQAFKTMGTTLRKPVHIPANNFQVPVVSPFGPVTDLREIKPLIRAHLSTHKIALILVEGVGESFFPESRYMVQNGVDWFCYEPGDAFYLTLSTGRHQPFAYPAGFRSFDKDADAIKFPFSGYMDAVPGHTLGLNFPGKSIAVGNRSMFMHMAFGVDISIECFARNLFNQGCMAVVHRDDK</sequence>
<keyword evidence="2" id="KW-1185">Reference proteome</keyword>
<organism evidence="1 2">
    <name type="scientific">Desulfotignum phosphitoxidans DSM 13687</name>
    <dbReference type="NCBI Taxonomy" id="1286635"/>
    <lineage>
        <taxon>Bacteria</taxon>
        <taxon>Pseudomonadati</taxon>
        <taxon>Thermodesulfobacteriota</taxon>
        <taxon>Desulfobacteria</taxon>
        <taxon>Desulfobacterales</taxon>
        <taxon>Desulfobacteraceae</taxon>
        <taxon>Desulfotignum</taxon>
    </lineage>
</organism>
<name>S0G2I3_9BACT</name>
<dbReference type="OrthoDB" id="5441804at2"/>
<gene>
    <name evidence="1" type="ORF">Dpo_11c00830</name>
</gene>
<comment type="caution">
    <text evidence="1">The sequence shown here is derived from an EMBL/GenBank/DDBJ whole genome shotgun (WGS) entry which is preliminary data.</text>
</comment>
<dbReference type="PATRIC" id="fig|1286635.3.peg.4107"/>
<dbReference type="Proteomes" id="UP000014216">
    <property type="component" value="Unassembled WGS sequence"/>
</dbReference>
<dbReference type="AlphaFoldDB" id="S0G2I3"/>
<accession>S0G2I3</accession>
<evidence type="ECO:0000313" key="1">
    <source>
        <dbReference type="EMBL" id="EMS77941.1"/>
    </source>
</evidence>
<evidence type="ECO:0000313" key="2">
    <source>
        <dbReference type="Proteomes" id="UP000014216"/>
    </source>
</evidence>